<dbReference type="STRING" id="797277.SAMN05216198_1045"/>
<evidence type="ECO:0000313" key="3">
    <source>
        <dbReference type="EMBL" id="SDS04115.1"/>
    </source>
</evidence>
<dbReference type="OrthoDB" id="6243207at2"/>
<sequence length="1022" mass="111506">MIEMYPSYLDGAPLATYRTRKRMTIEAWLLANMDTYADRDPAKTGRMVVLLNGEEVPSPEWPEVEFGPDDYVRIHPAARSGAGKALGGLLSGAFKVLDVMFLGTLSGLLGAMTPSMKTSSSRQSQGDRLSEATIKTNSAKINTPIRVAAGRNRIYPDIIMPPRRYFTAPTEQKIDLLLCFGWGDYDLTSADLLIGDTRAIALGEDFQSTIYSPGADLGADVRHEWWHQAPEVGASSKGSAGLELRATFDVDPDLRDVSELTFTDDVVFIPTGAGQYPEGWTNGAVVRIEQFRDYTVLDGMRIRGPLGQLAPFPGMQIEIIGESEGLYRVGTYTPYSPEVPADPGSASMATGSAAPATFDFAAAPVTFNVLFNNGIFPINLAADVSDMTGLLAALSAQLPAQIRAGQVGDAVRLTEHSPYSGAAITVSAGAGSVFGSLSYVAGTATTAAQPEVVAQMTLTFADGSPVTGLVSGTQRMAIGYAGLRYRIIAGGEYSIAVERLTDTGATDEDWPGFDFFTAVDAVLTLDDSSLEGDWCGWFAVCPEGEVVDAIEWDVFFPGGLIYINDKGRKRSLSVTCDLEWRELGSVAPGTRISKTYTQATQDQIGFTEREILPAPVRPEVRMRRIGAKSTSVGASNAVQWYGLKGRIPRAPTAYEGVTLAAVTIAGGDRLAAQVENRISGKTTLKLPLMDGGFGPTRDIAPWVRYVCHSVGYSDDDINMAELRRLHDIWSARGDYYDDMIEDNGTVKQVLNDALGAGFAELTVQRGLIHPVRDEPRSTFDDAFMFSAQNYLAGGGLVKTTEMFKHDDFDGVDVEYIDPDTNQWETVKCRLPGDLGLRVDKIRVQGVKDRTRAWRIGMRHRRALQYRRTQFSWSTEMDLFNCGYMSFVSLTDDVPGYGQSALVENVEYRDGKALLESTEPLHWEEGQSYLIGLRRPDGKLSGPYPATQVDEYTAQIDIPDFDVIPYSEAPDIEPTHLQFGPAQRWSYVALVQDVSPNGLTQATGTAVNYDERVYADDDNFVPA</sequence>
<evidence type="ECO:0000313" key="4">
    <source>
        <dbReference type="Proteomes" id="UP000243426"/>
    </source>
</evidence>
<feature type="region of interest" description="Disordered" evidence="1">
    <location>
        <begin position="115"/>
        <end position="134"/>
    </location>
</feature>
<dbReference type="AlphaFoldDB" id="A0A1H1NZB8"/>
<dbReference type="EMBL" id="LT629748">
    <property type="protein sequence ID" value="SDS04115.1"/>
    <property type="molecule type" value="Genomic_DNA"/>
</dbReference>
<gene>
    <name evidence="3" type="ORF">SAMN05216198_1045</name>
</gene>
<dbReference type="Proteomes" id="UP000243426">
    <property type="component" value="Chromosome I"/>
</dbReference>
<evidence type="ECO:0000259" key="2">
    <source>
        <dbReference type="Pfam" id="PF24801"/>
    </source>
</evidence>
<proteinExistence type="predicted"/>
<feature type="domain" description="Tip attachment protein J HDII-ins2" evidence="2">
    <location>
        <begin position="547"/>
        <end position="644"/>
    </location>
</feature>
<dbReference type="RefSeq" id="WP_157718560.1">
    <property type="nucleotide sequence ID" value="NZ_LT629748.1"/>
</dbReference>
<dbReference type="Pfam" id="PF24801">
    <property type="entry name" value="FNIII-A_GpJ"/>
    <property type="match status" value="1"/>
</dbReference>
<accession>A0A1H1NZB8</accession>
<protein>
    <submittedName>
        <fullName evidence="3">Putative phage tail protein</fullName>
    </submittedName>
</protein>
<evidence type="ECO:0000256" key="1">
    <source>
        <dbReference type="SAM" id="MobiDB-lite"/>
    </source>
</evidence>
<name>A0A1H1NZB8_9GAMM</name>
<organism evidence="3 4">
    <name type="scientific">Halopseudomonas litoralis</name>
    <dbReference type="NCBI Taxonomy" id="797277"/>
    <lineage>
        <taxon>Bacteria</taxon>
        <taxon>Pseudomonadati</taxon>
        <taxon>Pseudomonadota</taxon>
        <taxon>Gammaproteobacteria</taxon>
        <taxon>Pseudomonadales</taxon>
        <taxon>Pseudomonadaceae</taxon>
        <taxon>Halopseudomonas</taxon>
    </lineage>
</organism>
<dbReference type="NCBIfam" id="NF040662">
    <property type="entry name" value="attach_TipJ_rel"/>
    <property type="match status" value="1"/>
</dbReference>
<dbReference type="InterPro" id="IPR055385">
    <property type="entry name" value="GpJ_HDII-ins2"/>
</dbReference>
<reference evidence="4" key="1">
    <citation type="submission" date="2016-10" db="EMBL/GenBank/DDBJ databases">
        <authorList>
            <person name="Varghese N."/>
            <person name="Submissions S."/>
        </authorList>
    </citation>
    <scope>NUCLEOTIDE SEQUENCE [LARGE SCALE GENOMIC DNA]</scope>
    <source>
        <strain evidence="4">2SM5</strain>
    </source>
</reference>
<keyword evidence="4" id="KW-1185">Reference proteome</keyword>